<proteinExistence type="predicted"/>
<keyword evidence="3" id="KW-1185">Reference proteome</keyword>
<comment type="caution">
    <text evidence="2">The sequence shown here is derived from an EMBL/GenBank/DDBJ whole genome shotgun (WGS) entry which is preliminary data.</text>
</comment>
<evidence type="ECO:0000256" key="1">
    <source>
        <dbReference type="SAM" id="MobiDB-lite"/>
    </source>
</evidence>
<evidence type="ECO:0000313" key="2">
    <source>
        <dbReference type="EMBL" id="PHP65072.1"/>
    </source>
</evidence>
<name>A0A2G1QHS6_9HYPH</name>
<reference evidence="2 3" key="1">
    <citation type="submission" date="2017-10" db="EMBL/GenBank/DDBJ databases">
        <title>Sedimentibacterium mangrovi gen. nov., sp. nov., a novel member of family Phyllobacteriacea isolated from mangrove sediment.</title>
        <authorList>
            <person name="Liao H."/>
            <person name="Tian Y."/>
        </authorList>
    </citation>
    <scope>NUCLEOTIDE SEQUENCE [LARGE SCALE GENOMIC DNA]</scope>
    <source>
        <strain evidence="2 3">X9-2-2</strain>
    </source>
</reference>
<dbReference type="OrthoDB" id="8085595at2"/>
<feature type="compositionally biased region" description="Basic and acidic residues" evidence="1">
    <location>
        <begin position="62"/>
        <end position="73"/>
    </location>
</feature>
<organism evidence="2 3">
    <name type="scientific">Zhengella mangrovi</name>
    <dbReference type="NCBI Taxonomy" id="1982044"/>
    <lineage>
        <taxon>Bacteria</taxon>
        <taxon>Pseudomonadati</taxon>
        <taxon>Pseudomonadota</taxon>
        <taxon>Alphaproteobacteria</taxon>
        <taxon>Hyphomicrobiales</taxon>
        <taxon>Notoacmeibacteraceae</taxon>
        <taxon>Zhengella</taxon>
    </lineage>
</organism>
<dbReference type="EMBL" id="PDVP01000019">
    <property type="protein sequence ID" value="PHP65072.1"/>
    <property type="molecule type" value="Genomic_DNA"/>
</dbReference>
<evidence type="ECO:0000313" key="3">
    <source>
        <dbReference type="Proteomes" id="UP000221168"/>
    </source>
</evidence>
<dbReference type="AlphaFoldDB" id="A0A2G1QHS6"/>
<dbReference type="PROSITE" id="PS51257">
    <property type="entry name" value="PROKAR_LIPOPROTEIN"/>
    <property type="match status" value="1"/>
</dbReference>
<dbReference type="Proteomes" id="UP000221168">
    <property type="component" value="Unassembled WGS sequence"/>
</dbReference>
<accession>A0A2G1QHS6</accession>
<sequence length="84" mass="8875">MKTLWTMVLVAGLGGMAGCTHEAYQRNEGVTSFAGDAIAANTVMQMVDPWPRGVEETDLETPAERGGENHAKPAEVTVQPTTGS</sequence>
<gene>
    <name evidence="2" type="ORF">CSC94_21350</name>
</gene>
<feature type="region of interest" description="Disordered" evidence="1">
    <location>
        <begin position="52"/>
        <end position="84"/>
    </location>
</feature>
<protein>
    <submittedName>
        <fullName evidence="2">Uncharacterized protein</fullName>
    </submittedName>
</protein>